<sequence>MDKKNIRRAFQWTFLKKELNYPPFSKIKRCAAAVGVVVVVVCGGVDVIFVVCSGDGGAAVVNVVVVVFMVSLRRSG</sequence>
<keyword evidence="3" id="KW-1185">Reference proteome</keyword>
<evidence type="ECO:0000313" key="3">
    <source>
        <dbReference type="Proteomes" id="UP001162480"/>
    </source>
</evidence>
<dbReference type="Proteomes" id="UP001162480">
    <property type="component" value="Chromosome 20"/>
</dbReference>
<accession>A0AA36BNS2</accession>
<gene>
    <name evidence="2" type="ORF">OCTVUL_1B031307</name>
</gene>
<dbReference type="EMBL" id="OX597833">
    <property type="protein sequence ID" value="CAI9737533.1"/>
    <property type="molecule type" value="Genomic_DNA"/>
</dbReference>
<dbReference type="AlphaFoldDB" id="A0AA36BNS2"/>
<keyword evidence="1" id="KW-1133">Transmembrane helix</keyword>
<evidence type="ECO:0000256" key="1">
    <source>
        <dbReference type="SAM" id="Phobius"/>
    </source>
</evidence>
<feature type="transmembrane region" description="Helical" evidence="1">
    <location>
        <begin position="56"/>
        <end position="72"/>
    </location>
</feature>
<evidence type="ECO:0000313" key="2">
    <source>
        <dbReference type="EMBL" id="CAI9737533.1"/>
    </source>
</evidence>
<protein>
    <recommendedName>
        <fullName evidence="4">Transmembrane protein</fullName>
    </recommendedName>
</protein>
<reference evidence="2" key="1">
    <citation type="submission" date="2023-08" db="EMBL/GenBank/DDBJ databases">
        <authorList>
            <person name="Alioto T."/>
            <person name="Alioto T."/>
            <person name="Gomez Garrido J."/>
        </authorList>
    </citation>
    <scope>NUCLEOTIDE SEQUENCE</scope>
</reference>
<proteinExistence type="predicted"/>
<organism evidence="2 3">
    <name type="scientific">Octopus vulgaris</name>
    <name type="common">Common octopus</name>
    <dbReference type="NCBI Taxonomy" id="6645"/>
    <lineage>
        <taxon>Eukaryota</taxon>
        <taxon>Metazoa</taxon>
        <taxon>Spiralia</taxon>
        <taxon>Lophotrochozoa</taxon>
        <taxon>Mollusca</taxon>
        <taxon>Cephalopoda</taxon>
        <taxon>Coleoidea</taxon>
        <taxon>Octopodiformes</taxon>
        <taxon>Octopoda</taxon>
        <taxon>Incirrata</taxon>
        <taxon>Octopodidae</taxon>
        <taxon>Octopus</taxon>
    </lineage>
</organism>
<feature type="transmembrane region" description="Helical" evidence="1">
    <location>
        <begin position="30"/>
        <end position="50"/>
    </location>
</feature>
<keyword evidence="1" id="KW-0812">Transmembrane</keyword>
<name>A0AA36BNS2_OCTVU</name>
<evidence type="ECO:0008006" key="4">
    <source>
        <dbReference type="Google" id="ProtNLM"/>
    </source>
</evidence>
<keyword evidence="1" id="KW-0472">Membrane</keyword>